<keyword evidence="1" id="KW-0677">Repeat</keyword>
<dbReference type="SUPFAM" id="SSF48371">
    <property type="entry name" value="ARM repeat"/>
    <property type="match status" value="2"/>
</dbReference>
<dbReference type="GO" id="GO:0030688">
    <property type="term" value="C:preribosome, small subunit precursor"/>
    <property type="evidence" value="ECO:0007669"/>
    <property type="project" value="TreeGrafter"/>
</dbReference>
<dbReference type="GO" id="GO:0000056">
    <property type="term" value="P:ribosomal small subunit export from nucleus"/>
    <property type="evidence" value="ECO:0007669"/>
    <property type="project" value="TreeGrafter"/>
</dbReference>
<evidence type="ECO:0000313" key="4">
    <source>
        <dbReference type="EMBL" id="CCK33031.1"/>
    </source>
</evidence>
<dbReference type="InterPro" id="IPR001313">
    <property type="entry name" value="Pumilio_RNA-bd_rpt"/>
</dbReference>
<dbReference type="EMBL" id="HE971742">
    <property type="protein sequence ID" value="CCK33031.1"/>
    <property type="molecule type" value="mRNA"/>
</dbReference>
<dbReference type="PANTHER" id="PTHR13102:SF0">
    <property type="entry name" value="NUCLEOLAR PROTEIN 9"/>
    <property type="match status" value="1"/>
</dbReference>
<reference evidence="4" key="1">
    <citation type="submission" date="2012-07" db="EMBL/GenBank/DDBJ databases">
        <title>Molecular and cellular analysis of posterior elongation in the annelid Platynereis dumerilii.</title>
        <authorList>
            <person name="Gazave E."/>
            <person name="Behague J."/>
            <person name="Laplane L."/>
            <person name="Guillou A."/>
            <person name="Demilly A."/>
            <person name="Balavoine G."/>
            <person name="Vervoort M."/>
        </authorList>
    </citation>
    <scope>NUCLEOTIDE SEQUENCE</scope>
    <source>
        <tissue evidence="4">Whole organism</tissue>
    </source>
</reference>
<feature type="non-terminal residue" evidence="4">
    <location>
        <position position="1"/>
    </location>
</feature>
<dbReference type="Pfam" id="PF22493">
    <property type="entry name" value="PUF_NOP9"/>
    <property type="match status" value="1"/>
</dbReference>
<dbReference type="SMART" id="SM00025">
    <property type="entry name" value="Pumilio"/>
    <property type="match status" value="7"/>
</dbReference>
<dbReference type="GO" id="GO:0000480">
    <property type="term" value="P:endonucleolytic cleavage in 5'-ETS of tricistronic rRNA transcript (SSU-rRNA, 5.8S rRNA, LSU-rRNA)"/>
    <property type="evidence" value="ECO:0007669"/>
    <property type="project" value="TreeGrafter"/>
</dbReference>
<organism evidence="4">
    <name type="scientific">Platynereis dumerilii</name>
    <name type="common">Dumeril's clam worm</name>
    <dbReference type="NCBI Taxonomy" id="6359"/>
    <lineage>
        <taxon>Eukaryota</taxon>
        <taxon>Metazoa</taxon>
        <taxon>Spiralia</taxon>
        <taxon>Lophotrochozoa</taxon>
        <taxon>Annelida</taxon>
        <taxon>Polychaeta</taxon>
        <taxon>Errantia</taxon>
        <taxon>Phyllodocida</taxon>
        <taxon>Nereididae</taxon>
        <taxon>Platynereis</taxon>
    </lineage>
</organism>
<feature type="region of interest" description="Disordered" evidence="3">
    <location>
        <begin position="617"/>
        <end position="653"/>
    </location>
</feature>
<dbReference type="GO" id="GO:0000472">
    <property type="term" value="P:endonucleolytic cleavage to generate mature 5'-end of SSU-rRNA from (SSU-rRNA, 5.8S rRNA, LSU-rRNA)"/>
    <property type="evidence" value="ECO:0007669"/>
    <property type="project" value="TreeGrafter"/>
</dbReference>
<dbReference type="InterPro" id="IPR011989">
    <property type="entry name" value="ARM-like"/>
</dbReference>
<dbReference type="InterPro" id="IPR016024">
    <property type="entry name" value="ARM-type_fold"/>
</dbReference>
<dbReference type="InterPro" id="IPR040000">
    <property type="entry name" value="NOP9"/>
</dbReference>
<feature type="repeat" description="Pumilio" evidence="2">
    <location>
        <begin position="330"/>
        <end position="366"/>
    </location>
</feature>
<evidence type="ECO:0000256" key="3">
    <source>
        <dbReference type="SAM" id="MobiDB-lite"/>
    </source>
</evidence>
<dbReference type="PROSITE" id="PS50302">
    <property type="entry name" value="PUM"/>
    <property type="match status" value="2"/>
</dbReference>
<evidence type="ECO:0000256" key="2">
    <source>
        <dbReference type="PROSITE-ProRule" id="PRU00317"/>
    </source>
</evidence>
<dbReference type="Gene3D" id="1.25.10.10">
    <property type="entry name" value="Leucine-rich Repeat Variant"/>
    <property type="match status" value="2"/>
</dbReference>
<feature type="non-terminal residue" evidence="4">
    <location>
        <position position="653"/>
    </location>
</feature>
<dbReference type="GO" id="GO:0005730">
    <property type="term" value="C:nucleolus"/>
    <property type="evidence" value="ECO:0007669"/>
    <property type="project" value="TreeGrafter"/>
</dbReference>
<sequence length="653" mass="74302">GRGADARVSQNEKQHFVAAYADIMGKPDGKRVIKGRLDDNTLSYYRRVGETLSEPGGFAEEEDKEIFLQNVFKQLCKEALPVSQNQTASRFVESLLHEANQDQLLSLALEFRKDWETAVTDRFVSHVVQTLILRARERLYNETCDSETPEDEGNDTMLSVFTELYRFLMSNLAVHMQQTYTSHIVRVVIEVLGGMQVDEKICKSKAKAPPGTHWERASKEIEVKGSPPEVFKTYLSNMSTKIVTMGKLTDHAKHNLSNPVLQTLLLVLKESDKKECKNACKQIIEATEMFSSEGEDEVPEFLTDPIGSRLAEQVILTSSDKMFEKIVTKKLSGRYVKIARHQIANFVLQRLIEMTRTKEQFEFIFKELEGNIEDMLAHSRYGVMVAMAEGALKHSTKQERLVKILMKAFHCYEPEERQLKVTPLFASLKTFEMFYNVKNGDSSSDSEEKGSKEKVMPAPKFKVDYNGSHLLQKLLRFGNPRLVVSSLLEMDFAQLGVMACDPCGSHVIKAFLMSQTVGGKSKVALMHKFKGHLFELATDKLGSRTLESLWEVANAEQRYSMAEELVEYNARLKSQFFGKIIHRKFALQLFLHKKSDWRDVQTGNIRKRKMFQDLLDDKRSAKKSKAGSGDEEDEGIQEEGIQDEGIQDEGIQD</sequence>
<dbReference type="GO" id="GO:0003723">
    <property type="term" value="F:RNA binding"/>
    <property type="evidence" value="ECO:0007669"/>
    <property type="project" value="InterPro"/>
</dbReference>
<gene>
    <name evidence="4" type="primary">pufB</name>
</gene>
<dbReference type="GO" id="GO:0000447">
    <property type="term" value="P:endonucleolytic cleavage in ITS1 to separate SSU-rRNA from 5.8S rRNA and LSU-rRNA from tricistronic rRNA transcript (SSU-rRNA, 5.8S rRNA, LSU-rRNA)"/>
    <property type="evidence" value="ECO:0007669"/>
    <property type="project" value="TreeGrafter"/>
</dbReference>
<accession>L0PQY6</accession>
<feature type="repeat" description="Pumilio" evidence="2">
    <location>
        <begin position="528"/>
        <end position="567"/>
    </location>
</feature>
<evidence type="ECO:0000256" key="1">
    <source>
        <dbReference type="ARBA" id="ARBA00022737"/>
    </source>
</evidence>
<dbReference type="GO" id="GO:0030686">
    <property type="term" value="C:90S preribosome"/>
    <property type="evidence" value="ECO:0007669"/>
    <property type="project" value="TreeGrafter"/>
</dbReference>
<dbReference type="PANTHER" id="PTHR13102">
    <property type="entry name" value="NUCLEOLAR PROTEIN 9"/>
    <property type="match status" value="1"/>
</dbReference>
<proteinExistence type="evidence at transcript level"/>
<name>L0PQY6_PLADU</name>
<dbReference type="AlphaFoldDB" id="L0PQY6"/>
<feature type="compositionally biased region" description="Acidic residues" evidence="3">
    <location>
        <begin position="629"/>
        <end position="653"/>
    </location>
</feature>
<protein>
    <submittedName>
        <fullName evidence="4">RNA-binding protein PufB</fullName>
    </submittedName>
</protein>